<keyword evidence="2" id="KW-1185">Reference proteome</keyword>
<dbReference type="EMBL" id="VOXD01000006">
    <property type="protein sequence ID" value="TXF90596.1"/>
    <property type="molecule type" value="Genomic_DNA"/>
</dbReference>
<sequence>MDSTVEKNPLISIYQSLDKADVRRLGKWLDSPAHNKREDVRALHAYLSGGGDRLFKTSSLGKMRIWKRIFPGETYNDARLRQTFHWALKATESFLAWENWQNDPMNQQLGLAKELRRRNISGSAGRSLRKAEQLQEKTLVRNEAYYRNQYELELEREEHRTYYQLLDKPRFQQISDTLDITYLIEKLKASGNMLFHQRVYRTEYSVRFLDEVISYVEQLDLEDYPVLAIHYYGYRGLVEDDVSGTTISLLRDAVEKHGNLLSRVDLRYVILMAINLCISNMNQGREPYIRESFEWYRLGFSRQVITQDNLLTRATYLNVITIGLRLQEYDWIRRFIDSHTKQLEDDIRENTESFARARLAYEQKDYDTGMPLLAQVDFKHPVYNIMAKTLQLKIYYEIDEYDAMDSQLDSMTTYLRRKTLSDLHKDNFGNIVRFVRRMSRLKPGDRKKKAELREQIENASPLTEKKWLLEQLDKR</sequence>
<comment type="caution">
    <text evidence="1">The sequence shown here is derived from an EMBL/GenBank/DDBJ whole genome shotgun (WGS) entry which is preliminary data.</text>
</comment>
<evidence type="ECO:0000313" key="2">
    <source>
        <dbReference type="Proteomes" id="UP000321907"/>
    </source>
</evidence>
<dbReference type="Proteomes" id="UP000321907">
    <property type="component" value="Unassembled WGS sequence"/>
</dbReference>
<dbReference type="RefSeq" id="WP_147929768.1">
    <property type="nucleotide sequence ID" value="NZ_VOXD01000006.1"/>
</dbReference>
<organism evidence="1 2">
    <name type="scientific">Neolewinella aurantiaca</name>
    <dbReference type="NCBI Taxonomy" id="2602767"/>
    <lineage>
        <taxon>Bacteria</taxon>
        <taxon>Pseudomonadati</taxon>
        <taxon>Bacteroidota</taxon>
        <taxon>Saprospiria</taxon>
        <taxon>Saprospirales</taxon>
        <taxon>Lewinellaceae</taxon>
        <taxon>Neolewinella</taxon>
    </lineage>
</organism>
<dbReference type="OrthoDB" id="1490925at2"/>
<evidence type="ECO:0000313" key="1">
    <source>
        <dbReference type="EMBL" id="TXF90596.1"/>
    </source>
</evidence>
<name>A0A5C7FHC7_9BACT</name>
<gene>
    <name evidence="1" type="ORF">FUA23_05745</name>
</gene>
<accession>A0A5C7FHC7</accession>
<reference evidence="1 2" key="1">
    <citation type="submission" date="2019-08" db="EMBL/GenBank/DDBJ databases">
        <title>Lewinella sp. strain SSH13 Genome sequencing and assembly.</title>
        <authorList>
            <person name="Kim I."/>
        </authorList>
    </citation>
    <scope>NUCLEOTIDE SEQUENCE [LARGE SCALE GENOMIC DNA]</scope>
    <source>
        <strain evidence="1 2">SSH13</strain>
    </source>
</reference>
<dbReference type="AlphaFoldDB" id="A0A5C7FHC7"/>
<protein>
    <submittedName>
        <fullName evidence="1">Uncharacterized protein</fullName>
    </submittedName>
</protein>
<proteinExistence type="predicted"/>